<reference evidence="1" key="1">
    <citation type="journal article" date="2020" name="Stud. Mycol.">
        <title>101 Dothideomycetes genomes: a test case for predicting lifestyles and emergence of pathogens.</title>
        <authorList>
            <person name="Haridas S."/>
            <person name="Albert R."/>
            <person name="Binder M."/>
            <person name="Bloem J."/>
            <person name="Labutti K."/>
            <person name="Salamov A."/>
            <person name="Andreopoulos B."/>
            <person name="Baker S."/>
            <person name="Barry K."/>
            <person name="Bills G."/>
            <person name="Bluhm B."/>
            <person name="Cannon C."/>
            <person name="Castanera R."/>
            <person name="Culley D."/>
            <person name="Daum C."/>
            <person name="Ezra D."/>
            <person name="Gonzalez J."/>
            <person name="Henrissat B."/>
            <person name="Kuo A."/>
            <person name="Liang C."/>
            <person name="Lipzen A."/>
            <person name="Lutzoni F."/>
            <person name="Magnuson J."/>
            <person name="Mondo S."/>
            <person name="Nolan M."/>
            <person name="Ohm R."/>
            <person name="Pangilinan J."/>
            <person name="Park H.-J."/>
            <person name="Ramirez L."/>
            <person name="Alfaro M."/>
            <person name="Sun H."/>
            <person name="Tritt A."/>
            <person name="Yoshinaga Y."/>
            <person name="Zwiers L.-H."/>
            <person name="Turgeon B."/>
            <person name="Goodwin S."/>
            <person name="Spatafora J."/>
            <person name="Crous P."/>
            <person name="Grigoriev I."/>
        </authorList>
    </citation>
    <scope>NUCLEOTIDE SEQUENCE</scope>
    <source>
        <strain evidence="1">CBS 207.26</strain>
    </source>
</reference>
<proteinExistence type="predicted"/>
<evidence type="ECO:0000313" key="2">
    <source>
        <dbReference type="Proteomes" id="UP000800200"/>
    </source>
</evidence>
<sequence>MHSPSRNSSSVNSVQHHNGRRLLTHLMPGFGKPEWDRKVFDEGIAGKWKEACLDWWAAKLCRDEPFASLSEEVFNMITDAVYDFPISLKRVLKIRGGVLILRWRSTWRIILSVFLNIEGMGEGIDGE</sequence>
<accession>A0A6A6EYD3</accession>
<gene>
    <name evidence="1" type="ORF">K469DRAFT_4450</name>
</gene>
<protein>
    <submittedName>
        <fullName evidence="1">Uncharacterized protein</fullName>
    </submittedName>
</protein>
<evidence type="ECO:0000313" key="1">
    <source>
        <dbReference type="EMBL" id="KAF2195160.1"/>
    </source>
</evidence>
<name>A0A6A6EYD3_9PEZI</name>
<dbReference type="Proteomes" id="UP000800200">
    <property type="component" value="Unassembled WGS sequence"/>
</dbReference>
<dbReference type="AlphaFoldDB" id="A0A6A6EYD3"/>
<keyword evidence="2" id="KW-1185">Reference proteome</keyword>
<dbReference type="EMBL" id="ML994610">
    <property type="protein sequence ID" value="KAF2195160.1"/>
    <property type="molecule type" value="Genomic_DNA"/>
</dbReference>
<organism evidence="1 2">
    <name type="scientific">Zopfia rhizophila CBS 207.26</name>
    <dbReference type="NCBI Taxonomy" id="1314779"/>
    <lineage>
        <taxon>Eukaryota</taxon>
        <taxon>Fungi</taxon>
        <taxon>Dikarya</taxon>
        <taxon>Ascomycota</taxon>
        <taxon>Pezizomycotina</taxon>
        <taxon>Dothideomycetes</taxon>
        <taxon>Dothideomycetes incertae sedis</taxon>
        <taxon>Zopfiaceae</taxon>
        <taxon>Zopfia</taxon>
    </lineage>
</organism>